<evidence type="ECO:0000256" key="8">
    <source>
        <dbReference type="ARBA" id="ARBA00029346"/>
    </source>
</evidence>
<evidence type="ECO:0000256" key="2">
    <source>
        <dbReference type="ARBA" id="ARBA00022679"/>
    </source>
</evidence>
<dbReference type="InterPro" id="IPR014729">
    <property type="entry name" value="Rossmann-like_a/b/a_fold"/>
</dbReference>
<evidence type="ECO:0000256" key="4">
    <source>
        <dbReference type="ARBA" id="ARBA00022741"/>
    </source>
</evidence>
<comment type="pathway">
    <text evidence="9">Cofactor biosynthesis; coenzyme A biosynthesis; CoA from (R)-pantothenate: step 4/5.</text>
</comment>
<feature type="site" description="Transition state stabilizer" evidence="9">
    <location>
        <position position="17"/>
    </location>
</feature>
<evidence type="ECO:0000256" key="3">
    <source>
        <dbReference type="ARBA" id="ARBA00022695"/>
    </source>
</evidence>
<dbReference type="PANTHER" id="PTHR21342">
    <property type="entry name" value="PHOSPHOPANTETHEINE ADENYLYLTRANSFERASE"/>
    <property type="match status" value="1"/>
</dbReference>
<dbReference type="NCBIfam" id="TIGR01510">
    <property type="entry name" value="coaD_prev_kdtB"/>
    <property type="match status" value="1"/>
</dbReference>
<evidence type="ECO:0000259" key="10">
    <source>
        <dbReference type="Pfam" id="PF01467"/>
    </source>
</evidence>
<feature type="binding site" evidence="9">
    <location>
        <position position="9"/>
    </location>
    <ligand>
        <name>substrate</name>
    </ligand>
</feature>
<dbReference type="UniPathway" id="UPA00241">
    <property type="reaction ID" value="UER00355"/>
</dbReference>
<dbReference type="HAMAP" id="MF_00151">
    <property type="entry name" value="PPAT_bact"/>
    <property type="match status" value="1"/>
</dbReference>
<keyword evidence="12" id="KW-1185">Reference proteome</keyword>
<feature type="binding site" evidence="9">
    <location>
        <position position="74"/>
    </location>
    <ligand>
        <name>substrate</name>
    </ligand>
</feature>
<feature type="binding site" evidence="9">
    <location>
        <begin position="123"/>
        <end position="129"/>
    </location>
    <ligand>
        <name>ATP</name>
        <dbReference type="ChEBI" id="CHEBI:30616"/>
    </ligand>
</feature>
<comment type="subcellular location">
    <subcellularLocation>
        <location evidence="9">Cytoplasm</location>
    </subcellularLocation>
</comment>
<proteinExistence type="inferred from homology"/>
<feature type="binding site" evidence="9">
    <location>
        <position position="17"/>
    </location>
    <ligand>
        <name>ATP</name>
        <dbReference type="ChEBI" id="CHEBI:30616"/>
    </ligand>
</feature>
<keyword evidence="5 9" id="KW-0067">ATP-binding</keyword>
<dbReference type="GO" id="GO:0005737">
    <property type="term" value="C:cytoplasm"/>
    <property type="evidence" value="ECO:0007669"/>
    <property type="project" value="UniProtKB-SubCell"/>
</dbReference>
<comment type="similarity">
    <text evidence="9">Belongs to the bacterial CoaD family.</text>
</comment>
<keyword evidence="3 9" id="KW-0548">Nucleotidyltransferase</keyword>
<dbReference type="InterPro" id="IPR004821">
    <property type="entry name" value="Cyt_trans-like"/>
</dbReference>
<feature type="binding site" evidence="9">
    <location>
        <position position="88"/>
    </location>
    <ligand>
        <name>substrate</name>
    </ligand>
</feature>
<feature type="binding site" evidence="9">
    <location>
        <position position="99"/>
    </location>
    <ligand>
        <name>ATP</name>
        <dbReference type="ChEBI" id="CHEBI:30616"/>
    </ligand>
</feature>
<accession>A0A6A0B951</accession>
<protein>
    <recommendedName>
        <fullName evidence="9">Phosphopantetheine adenylyltransferase</fullName>
        <ecNumber evidence="9">2.7.7.3</ecNumber>
    </recommendedName>
    <alternativeName>
        <fullName evidence="9">Dephospho-CoA pyrophosphorylase</fullName>
    </alternativeName>
    <alternativeName>
        <fullName evidence="9">Pantetheine-phosphate adenylyltransferase</fullName>
        <shortName evidence="9">PPAT</shortName>
    </alternativeName>
</protein>
<evidence type="ECO:0000313" key="11">
    <source>
        <dbReference type="EMBL" id="GFH40981.1"/>
    </source>
</evidence>
<dbReference type="RefSeq" id="WP_172357031.1">
    <property type="nucleotide sequence ID" value="NZ_BLLH01000008.1"/>
</dbReference>
<keyword evidence="7 9" id="KW-0173">Coenzyme A biosynthesis</keyword>
<organism evidence="11 12">
    <name type="scientific">Pseudolactococcus insecticola</name>
    <dbReference type="NCBI Taxonomy" id="2709158"/>
    <lineage>
        <taxon>Bacteria</taxon>
        <taxon>Bacillati</taxon>
        <taxon>Bacillota</taxon>
        <taxon>Bacilli</taxon>
        <taxon>Lactobacillales</taxon>
        <taxon>Streptococcaceae</taxon>
        <taxon>Pseudolactococcus</taxon>
    </lineage>
</organism>
<gene>
    <name evidence="9 11" type="primary">coaD</name>
    <name evidence="11" type="ORF">Hs20B_13790</name>
</gene>
<comment type="caution">
    <text evidence="9">Lacks conserved residue(s) required for the propagation of feature annotation.</text>
</comment>
<sequence length="160" mass="18171">MTIGLFTGSFDPMTNGHLDVIARGAKLFDKLYVGVFQNDSKQPLFSTAERKILFERLMTDFDNVEVIVHASDLTVNVAQQLGVTALLRSVRNAADLTYESEMLYYNAQMTGVETVLLMARPELQHVNSTRIKELAHYGADISRWVPDMVRVELEKKFEKK</sequence>
<comment type="function">
    <text evidence="9">Reversibly transfers an adenylyl group from ATP to 4'-phosphopantetheine, yielding dephospho-CoA (dPCoA) and pyrophosphate.</text>
</comment>
<comment type="cofactor">
    <cofactor evidence="9">
        <name>Mg(2+)</name>
        <dbReference type="ChEBI" id="CHEBI:18420"/>
    </cofactor>
</comment>
<reference evidence="11 12" key="1">
    <citation type="submission" date="2020-02" db="EMBL/GenBank/DDBJ databases">
        <title>Draft genome sequence of Lactococcus sp. Hs20B0-1.</title>
        <authorList>
            <person name="Noda S."/>
            <person name="Yuki M."/>
            <person name="Ohkuma M."/>
        </authorList>
    </citation>
    <scope>NUCLEOTIDE SEQUENCE [LARGE SCALE GENOMIC DNA]</scope>
    <source>
        <strain evidence="11 12">Hs20B0-1</strain>
    </source>
</reference>
<dbReference type="InterPro" id="IPR001980">
    <property type="entry name" value="PPAT"/>
</dbReference>
<dbReference type="CDD" id="cd02163">
    <property type="entry name" value="PPAT"/>
    <property type="match status" value="1"/>
</dbReference>
<evidence type="ECO:0000256" key="9">
    <source>
        <dbReference type="HAMAP-Rule" id="MF_00151"/>
    </source>
</evidence>
<evidence type="ECO:0000256" key="7">
    <source>
        <dbReference type="ARBA" id="ARBA00022993"/>
    </source>
</evidence>
<feature type="binding site" evidence="9">
    <location>
        <begin position="9"/>
        <end position="10"/>
    </location>
    <ligand>
        <name>ATP</name>
        <dbReference type="ChEBI" id="CHEBI:30616"/>
    </ligand>
</feature>
<feature type="binding site" evidence="9">
    <location>
        <position position="41"/>
    </location>
    <ligand>
        <name>substrate</name>
    </ligand>
</feature>
<dbReference type="SUPFAM" id="SSF52374">
    <property type="entry name" value="Nucleotidylyl transferase"/>
    <property type="match status" value="1"/>
</dbReference>
<dbReference type="GO" id="GO:0004595">
    <property type="term" value="F:pantetheine-phosphate adenylyltransferase activity"/>
    <property type="evidence" value="ECO:0007669"/>
    <property type="project" value="UniProtKB-UniRule"/>
</dbReference>
<comment type="caution">
    <text evidence="11">The sequence shown here is derived from an EMBL/GenBank/DDBJ whole genome shotgun (WGS) entry which is preliminary data.</text>
</comment>
<evidence type="ECO:0000313" key="12">
    <source>
        <dbReference type="Proteomes" id="UP000475928"/>
    </source>
</evidence>
<dbReference type="AlphaFoldDB" id="A0A6A0B951"/>
<evidence type="ECO:0000256" key="1">
    <source>
        <dbReference type="ARBA" id="ARBA00022490"/>
    </source>
</evidence>
<keyword evidence="2 9" id="KW-0808">Transferase</keyword>
<dbReference type="EC" id="2.7.7.3" evidence="9"/>
<dbReference type="Gene3D" id="3.40.50.620">
    <property type="entry name" value="HUPs"/>
    <property type="match status" value="1"/>
</dbReference>
<dbReference type="Proteomes" id="UP000475928">
    <property type="component" value="Unassembled WGS sequence"/>
</dbReference>
<keyword evidence="1 9" id="KW-0963">Cytoplasm</keyword>
<dbReference type="EMBL" id="BLLH01000008">
    <property type="protein sequence ID" value="GFH40981.1"/>
    <property type="molecule type" value="Genomic_DNA"/>
</dbReference>
<evidence type="ECO:0000256" key="5">
    <source>
        <dbReference type="ARBA" id="ARBA00022840"/>
    </source>
</evidence>
<keyword evidence="6 9" id="KW-0460">Magnesium</keyword>
<evidence type="ECO:0000256" key="6">
    <source>
        <dbReference type="ARBA" id="ARBA00022842"/>
    </source>
</evidence>
<dbReference type="PRINTS" id="PR01020">
    <property type="entry name" value="LPSBIOSNTHSS"/>
</dbReference>
<dbReference type="PANTHER" id="PTHR21342:SF1">
    <property type="entry name" value="PHOSPHOPANTETHEINE ADENYLYLTRANSFERASE"/>
    <property type="match status" value="1"/>
</dbReference>
<comment type="catalytic activity">
    <reaction evidence="8 9">
        <text>(R)-4'-phosphopantetheine + ATP + H(+) = 3'-dephospho-CoA + diphosphate</text>
        <dbReference type="Rhea" id="RHEA:19801"/>
        <dbReference type="ChEBI" id="CHEBI:15378"/>
        <dbReference type="ChEBI" id="CHEBI:30616"/>
        <dbReference type="ChEBI" id="CHEBI:33019"/>
        <dbReference type="ChEBI" id="CHEBI:57328"/>
        <dbReference type="ChEBI" id="CHEBI:61723"/>
        <dbReference type="EC" id="2.7.7.3"/>
    </reaction>
</comment>
<dbReference type="Pfam" id="PF01467">
    <property type="entry name" value="CTP_transf_like"/>
    <property type="match status" value="1"/>
</dbReference>
<dbReference type="NCBIfam" id="TIGR00125">
    <property type="entry name" value="cyt_tran_rel"/>
    <property type="match status" value="1"/>
</dbReference>
<dbReference type="GO" id="GO:0015937">
    <property type="term" value="P:coenzyme A biosynthetic process"/>
    <property type="evidence" value="ECO:0007669"/>
    <property type="project" value="UniProtKB-UniRule"/>
</dbReference>
<feature type="domain" description="Cytidyltransferase-like" evidence="10">
    <location>
        <begin position="5"/>
        <end position="133"/>
    </location>
</feature>
<keyword evidence="4 9" id="KW-0547">Nucleotide-binding</keyword>
<name>A0A6A0B951_9LACT</name>
<comment type="subunit">
    <text evidence="9">Homohexamer.</text>
</comment>
<dbReference type="GO" id="GO:0005524">
    <property type="term" value="F:ATP binding"/>
    <property type="evidence" value="ECO:0007669"/>
    <property type="project" value="UniProtKB-KW"/>
</dbReference>